<keyword evidence="11" id="KW-1185">Reference proteome</keyword>
<dbReference type="Pfam" id="PF00015">
    <property type="entry name" value="MCPsignal"/>
    <property type="match status" value="1"/>
</dbReference>
<feature type="domain" description="HAMP" evidence="9">
    <location>
        <begin position="325"/>
        <end position="379"/>
    </location>
</feature>
<evidence type="ECO:0000259" key="7">
    <source>
        <dbReference type="PROSITE" id="PS50111"/>
    </source>
</evidence>
<accession>I5B049</accession>
<dbReference type="SMART" id="SM00283">
    <property type="entry name" value="MA"/>
    <property type="match status" value="1"/>
</dbReference>
<keyword evidence="3 5" id="KW-0807">Transducer</keyword>
<evidence type="ECO:0000256" key="4">
    <source>
        <dbReference type="ARBA" id="ARBA00029447"/>
    </source>
</evidence>
<dbReference type="PANTHER" id="PTHR32089">
    <property type="entry name" value="METHYL-ACCEPTING CHEMOTAXIS PROTEIN MCPB"/>
    <property type="match status" value="1"/>
</dbReference>
<dbReference type="Gene3D" id="1.10.8.500">
    <property type="entry name" value="HAMP domain in histidine kinase"/>
    <property type="match status" value="1"/>
</dbReference>
<reference evidence="10 11" key="2">
    <citation type="submission" date="2012-02" db="EMBL/GenBank/DDBJ databases">
        <title>Improved High-Quality Draft sequence of Desulfobacter postgatei 2ac9.</title>
        <authorList>
            <consortium name="US DOE Joint Genome Institute"/>
            <person name="Lucas S."/>
            <person name="Han J."/>
            <person name="Lapidus A."/>
            <person name="Cheng J.-F."/>
            <person name="Goodwin L."/>
            <person name="Pitluck S."/>
            <person name="Peters L."/>
            <person name="Ovchinnikova G."/>
            <person name="Held B."/>
            <person name="Detter J.C."/>
            <person name="Han C."/>
            <person name="Tapia R."/>
            <person name="Land M."/>
            <person name="Hauser L."/>
            <person name="Kyrpides N."/>
            <person name="Ivanova N."/>
            <person name="Pagani I."/>
            <person name="Orellana R."/>
            <person name="Lovley D."/>
            <person name="Woyke T."/>
        </authorList>
    </citation>
    <scope>NUCLEOTIDE SEQUENCE [LARGE SCALE GENOMIC DNA]</scope>
    <source>
        <strain evidence="10 11">2ac9</strain>
    </source>
</reference>
<gene>
    <name evidence="10" type="ORF">DespoDRAFT_00885</name>
</gene>
<dbReference type="Pfam" id="PF00672">
    <property type="entry name" value="HAMP"/>
    <property type="match status" value="1"/>
</dbReference>
<dbReference type="SMART" id="SM00304">
    <property type="entry name" value="HAMP"/>
    <property type="match status" value="1"/>
</dbReference>
<feature type="transmembrane region" description="Helical" evidence="6">
    <location>
        <begin position="304"/>
        <end position="323"/>
    </location>
</feature>
<dbReference type="PROSITE" id="PS50885">
    <property type="entry name" value="HAMP"/>
    <property type="match status" value="1"/>
</dbReference>
<reference evidence="10 11" key="1">
    <citation type="submission" date="2011-09" db="EMBL/GenBank/DDBJ databases">
        <authorList>
            <consortium name="US DOE Joint Genome Institute (JGI-PGF)"/>
            <person name="Lucas S."/>
            <person name="Han J."/>
            <person name="Lapidus A."/>
            <person name="Cheng J.-F."/>
            <person name="Goodwin L."/>
            <person name="Pitluck S."/>
            <person name="Peters L."/>
            <person name="Land M.L."/>
            <person name="Hauser L."/>
            <person name="Orellana R."/>
            <person name="Lovley D."/>
            <person name="Woyke T.J."/>
        </authorList>
    </citation>
    <scope>NUCLEOTIDE SEQUENCE [LARGE SCALE GENOMIC DNA]</scope>
    <source>
        <strain evidence="10 11">2ac9</strain>
    </source>
</reference>
<feature type="domain" description="Methyl-accepting transducer" evidence="7">
    <location>
        <begin position="398"/>
        <end position="634"/>
    </location>
</feature>
<dbReference type="InterPro" id="IPR000727">
    <property type="entry name" value="T_SNARE_dom"/>
</dbReference>
<sequence length="692" mass="74082">MMQPQADKKNKGQTSLVIKILVPLTIVLAMSLMGLSVVIIKSQNALLNKMGGQINRLLSESNKTIGQDLNAMNADVNKTMAGMSDTASNLLTESTSAALSQEKQKIDKEWMASLEDSTRSLADLLAQVAPPAILNNDLTTLISYIKSAGSNENVVYALYVKPDDIPYVKYFDSNKEKIKTYIKTGIGDKKHEKIMSASKNDPETFIIKKKMEIDGKELGYLMLCMSKATVNQKIEEMSSSFNALIKENSGKIKSILGNESLKVEGSIGEIIAQVSQKNETAVQQIRSSMVEFTDQVKGQTKNRILLLGALCCFLIFISSWFLFKILVFKPLRQITSGLKGIASGEGDLTQRLEIKSRDELGELASWFNAFIERLNNIIVDIGANAETVTAASSELLSVSEQMSNGAEELSHKANGVAASSEEMSSNMNSVAAASEQASTNISVVADSAAQMKATLGEVATNCDRARNISGDAATQVDKASQRVTLLGSAAKEISKVTEVITDIAEQTNLLALNATIEAARAGQAGKGFAVVAGEIKNLAAQTAQATKDIKEKIAGIQSSTEHTVLDVTKIADVIADVNEIVTAIAAAVEEQSASATDVAQNIEQASTGIGEVNENVVQSSQVSSEIAKDISDVNSVAKEMTRRSVQVNQSAVELSGLSSKLRDMISVFKVSVKDAHYDTTSGILENDIPTSV</sequence>
<dbReference type="Gene3D" id="1.10.287.950">
    <property type="entry name" value="Methyl-accepting chemotaxis protein"/>
    <property type="match status" value="1"/>
</dbReference>
<keyword evidence="6" id="KW-0812">Transmembrane</keyword>
<protein>
    <submittedName>
        <fullName evidence="10">Methyl-accepting chemotaxis protein</fullName>
    </submittedName>
</protein>
<evidence type="ECO:0000256" key="5">
    <source>
        <dbReference type="PROSITE-ProRule" id="PRU00284"/>
    </source>
</evidence>
<keyword evidence="6" id="KW-1133">Transmembrane helix</keyword>
<evidence type="ECO:0000256" key="1">
    <source>
        <dbReference type="ARBA" id="ARBA00004429"/>
    </source>
</evidence>
<dbReference type="GO" id="GO:0007165">
    <property type="term" value="P:signal transduction"/>
    <property type="evidence" value="ECO:0007669"/>
    <property type="project" value="UniProtKB-KW"/>
</dbReference>
<dbReference type="RefSeq" id="WP_004071696.1">
    <property type="nucleotide sequence ID" value="NZ_CM001488.1"/>
</dbReference>
<evidence type="ECO:0000256" key="3">
    <source>
        <dbReference type="ARBA" id="ARBA00023224"/>
    </source>
</evidence>
<dbReference type="CDD" id="cd11386">
    <property type="entry name" value="MCP_signal"/>
    <property type="match status" value="1"/>
</dbReference>
<dbReference type="GO" id="GO:0005886">
    <property type="term" value="C:plasma membrane"/>
    <property type="evidence" value="ECO:0007669"/>
    <property type="project" value="UniProtKB-SubCell"/>
</dbReference>
<dbReference type="InterPro" id="IPR003660">
    <property type="entry name" value="HAMP_dom"/>
</dbReference>
<dbReference type="Proteomes" id="UP000005778">
    <property type="component" value="Chromosome"/>
</dbReference>
<dbReference type="STRING" id="879212.DespoDRAFT_00885"/>
<dbReference type="PROSITE" id="PS50111">
    <property type="entry name" value="CHEMOTAXIS_TRANSDUC_2"/>
    <property type="match status" value="1"/>
</dbReference>
<keyword evidence="2" id="KW-0997">Cell inner membrane</keyword>
<proteinExistence type="inferred from homology"/>
<dbReference type="SUPFAM" id="SSF58104">
    <property type="entry name" value="Methyl-accepting chemotaxis protein (MCP) signaling domain"/>
    <property type="match status" value="1"/>
</dbReference>
<dbReference type="PROSITE" id="PS50192">
    <property type="entry name" value="T_SNARE"/>
    <property type="match status" value="1"/>
</dbReference>
<dbReference type="HOGENOM" id="CLU_000445_107_27_7"/>
<organism evidence="10 11">
    <name type="scientific">Desulfobacter postgatei 2ac9</name>
    <dbReference type="NCBI Taxonomy" id="879212"/>
    <lineage>
        <taxon>Bacteria</taxon>
        <taxon>Pseudomonadati</taxon>
        <taxon>Thermodesulfobacteriota</taxon>
        <taxon>Desulfobacteria</taxon>
        <taxon>Desulfobacterales</taxon>
        <taxon>Desulfobacteraceae</taxon>
        <taxon>Desulfobacter</taxon>
    </lineage>
</organism>
<keyword evidence="6" id="KW-0472">Membrane</keyword>
<evidence type="ECO:0000256" key="6">
    <source>
        <dbReference type="SAM" id="Phobius"/>
    </source>
</evidence>
<comment type="subcellular location">
    <subcellularLocation>
        <location evidence="1">Cell inner membrane</location>
        <topology evidence="1">Multi-pass membrane protein</topology>
    </subcellularLocation>
</comment>
<evidence type="ECO:0000313" key="10">
    <source>
        <dbReference type="EMBL" id="EIM62862.1"/>
    </source>
</evidence>
<evidence type="ECO:0000259" key="8">
    <source>
        <dbReference type="PROSITE" id="PS50192"/>
    </source>
</evidence>
<dbReference type="CDD" id="cd06225">
    <property type="entry name" value="HAMP"/>
    <property type="match status" value="1"/>
</dbReference>
<name>I5B049_9BACT</name>
<dbReference type="AlphaFoldDB" id="I5B049"/>
<evidence type="ECO:0000259" key="9">
    <source>
        <dbReference type="PROSITE" id="PS50885"/>
    </source>
</evidence>
<dbReference type="OrthoDB" id="5419060at2"/>
<feature type="transmembrane region" description="Helical" evidence="6">
    <location>
        <begin position="20"/>
        <end position="40"/>
    </location>
</feature>
<dbReference type="InterPro" id="IPR004089">
    <property type="entry name" value="MCPsignal_dom"/>
</dbReference>
<dbReference type="PANTHER" id="PTHR32089:SF112">
    <property type="entry name" value="LYSOZYME-LIKE PROTEIN-RELATED"/>
    <property type="match status" value="1"/>
</dbReference>
<keyword evidence="2" id="KW-1003">Cell membrane</keyword>
<evidence type="ECO:0000256" key="2">
    <source>
        <dbReference type="ARBA" id="ARBA00022519"/>
    </source>
</evidence>
<dbReference type="EMBL" id="CM001488">
    <property type="protein sequence ID" value="EIM62862.1"/>
    <property type="molecule type" value="Genomic_DNA"/>
</dbReference>
<dbReference type="eggNOG" id="COG0840">
    <property type="taxonomic scope" value="Bacteria"/>
</dbReference>
<evidence type="ECO:0000313" key="11">
    <source>
        <dbReference type="Proteomes" id="UP000005778"/>
    </source>
</evidence>
<feature type="domain" description="T-SNARE coiled-coil homology" evidence="8">
    <location>
        <begin position="557"/>
        <end position="619"/>
    </location>
</feature>
<comment type="similarity">
    <text evidence="4">Belongs to the methyl-accepting chemotaxis (MCP) protein family.</text>
</comment>